<keyword evidence="2" id="KW-1003">Cell membrane</keyword>
<evidence type="ECO:0000256" key="6">
    <source>
        <dbReference type="SAM" id="MobiDB-lite"/>
    </source>
</evidence>
<keyword evidence="4 7" id="KW-1133">Transmembrane helix</keyword>
<dbReference type="GO" id="GO:0005886">
    <property type="term" value="C:plasma membrane"/>
    <property type="evidence" value="ECO:0007669"/>
    <property type="project" value="UniProtKB-SubCell"/>
</dbReference>
<evidence type="ECO:0000256" key="7">
    <source>
        <dbReference type="SAM" id="Phobius"/>
    </source>
</evidence>
<feature type="transmembrane region" description="Helical" evidence="7">
    <location>
        <begin position="196"/>
        <end position="221"/>
    </location>
</feature>
<feature type="region of interest" description="Disordered" evidence="6">
    <location>
        <begin position="1"/>
        <end position="102"/>
    </location>
</feature>
<organism evidence="8 9">
    <name type="scientific">Gordonia rubripertincta</name>
    <name type="common">Rhodococcus corallinus</name>
    <dbReference type="NCBI Taxonomy" id="36822"/>
    <lineage>
        <taxon>Bacteria</taxon>
        <taxon>Bacillati</taxon>
        <taxon>Actinomycetota</taxon>
        <taxon>Actinomycetes</taxon>
        <taxon>Mycobacteriales</taxon>
        <taxon>Gordoniaceae</taxon>
        <taxon>Gordonia</taxon>
    </lineage>
</organism>
<proteinExistence type="predicted"/>
<dbReference type="Proteomes" id="UP001195196">
    <property type="component" value="Unassembled WGS sequence"/>
</dbReference>
<evidence type="ECO:0000256" key="1">
    <source>
        <dbReference type="ARBA" id="ARBA00004651"/>
    </source>
</evidence>
<evidence type="ECO:0000256" key="3">
    <source>
        <dbReference type="ARBA" id="ARBA00022692"/>
    </source>
</evidence>
<evidence type="ECO:0000256" key="2">
    <source>
        <dbReference type="ARBA" id="ARBA00022475"/>
    </source>
</evidence>
<comment type="caution">
    <text evidence="8">The sequence shown here is derived from an EMBL/GenBank/DDBJ whole genome shotgun (WGS) entry which is preliminary data.</text>
</comment>
<sequence>MPLTDDATSPVAAVRPNPSSAVTAPLDTSPRTPRRPSPLAGDTGVPGVTAPASRDVTVVPPPTRPTREPAKPEGVDEPVPANGTKEASDSDDADDKPGPPVLPNMHRVVWRTIVKSWDDGIIGWAAQAAFWQALSLPPLLLGLLGSVGYVAGWFGPGTVDIVYDRIIEFAQRTFTETVVDDLITPTVDSVLGRGRIGLMSVGFILSLWAGSSAMSCFIASIAKAHDQHEVRHPVWQRFFALFLYVGFLFVAVFLLPLVALGPNYLRAIVPESWGSFVTTLIDYGYFPFVAVLLLFVLTTLYHLALPNPLPWHRLIGGAIVAGVFFWVASYVLRIYLTKITEAGVSYGALATPIAFLLFTFSLGFGIVIGAEFNAAVQQFWPAKASTTTQVRHWVNSQTSDITGQLKTIPDRLSSGPIRRPTRDHRGGD</sequence>
<feature type="compositionally biased region" description="Basic and acidic residues" evidence="6">
    <location>
        <begin position="65"/>
        <end position="74"/>
    </location>
</feature>
<accession>A0AAW4G6F1</accession>
<feature type="transmembrane region" description="Helical" evidence="7">
    <location>
        <begin position="315"/>
        <end position="336"/>
    </location>
</feature>
<reference evidence="8" key="1">
    <citation type="submission" date="2021-02" db="EMBL/GenBank/DDBJ databases">
        <title>Taxonomy, biology and ecology of Rhodococcus bacteria occurring in California pistachio and other woody hosts as revealed by genome sequence analyses.</title>
        <authorList>
            <person name="Riely B."/>
            <person name="Gai Y."/>
        </authorList>
    </citation>
    <scope>NUCLEOTIDE SEQUENCE</scope>
    <source>
        <strain evidence="8">BP-295</strain>
    </source>
</reference>
<dbReference type="EMBL" id="JAFFGU010000005">
    <property type="protein sequence ID" value="MBM7278711.1"/>
    <property type="molecule type" value="Genomic_DNA"/>
</dbReference>
<evidence type="ECO:0000256" key="5">
    <source>
        <dbReference type="ARBA" id="ARBA00023136"/>
    </source>
</evidence>
<keyword evidence="5 7" id="KW-0472">Membrane</keyword>
<dbReference type="AlphaFoldDB" id="A0AAW4G6F1"/>
<dbReference type="PANTHER" id="PTHR30213">
    <property type="entry name" value="INNER MEMBRANE PROTEIN YHJD"/>
    <property type="match status" value="1"/>
</dbReference>
<evidence type="ECO:0000313" key="9">
    <source>
        <dbReference type="Proteomes" id="UP001195196"/>
    </source>
</evidence>
<feature type="transmembrane region" description="Helical" evidence="7">
    <location>
        <begin position="241"/>
        <end position="265"/>
    </location>
</feature>
<dbReference type="InterPro" id="IPR017039">
    <property type="entry name" value="Virul_fac_BrkB"/>
</dbReference>
<gene>
    <name evidence="8" type="ORF">JTZ10_13170</name>
</gene>
<keyword evidence="3 7" id="KW-0812">Transmembrane</keyword>
<name>A0AAW4G6F1_GORRU</name>
<feature type="transmembrane region" description="Helical" evidence="7">
    <location>
        <begin position="285"/>
        <end position="303"/>
    </location>
</feature>
<dbReference type="Pfam" id="PF03631">
    <property type="entry name" value="Virul_fac_BrkB"/>
    <property type="match status" value="1"/>
</dbReference>
<feature type="transmembrane region" description="Helical" evidence="7">
    <location>
        <begin position="348"/>
        <end position="370"/>
    </location>
</feature>
<comment type="subcellular location">
    <subcellularLocation>
        <location evidence="1">Cell membrane</location>
        <topology evidence="1">Multi-pass membrane protein</topology>
    </subcellularLocation>
</comment>
<dbReference type="PANTHER" id="PTHR30213:SF0">
    <property type="entry name" value="UPF0761 MEMBRANE PROTEIN YIHY"/>
    <property type="match status" value="1"/>
</dbReference>
<protein>
    <submittedName>
        <fullName evidence="8">YihY/virulence factor BrkB family protein</fullName>
    </submittedName>
</protein>
<dbReference type="RefSeq" id="WP_182372109.1">
    <property type="nucleotide sequence ID" value="NZ_CP059694.1"/>
</dbReference>
<evidence type="ECO:0000313" key="8">
    <source>
        <dbReference type="EMBL" id="MBM7278711.1"/>
    </source>
</evidence>
<evidence type="ECO:0000256" key="4">
    <source>
        <dbReference type="ARBA" id="ARBA00022989"/>
    </source>
</evidence>